<dbReference type="InterPro" id="IPR001296">
    <property type="entry name" value="Glyco_trans_1"/>
</dbReference>
<evidence type="ECO:0000259" key="2">
    <source>
        <dbReference type="Pfam" id="PF00534"/>
    </source>
</evidence>
<proteinExistence type="predicted"/>
<keyword evidence="1" id="KW-0808">Transferase</keyword>
<accession>A0ABT0TNP7</accession>
<feature type="domain" description="Glycosyltransferase subfamily 4-like N-terminal" evidence="3">
    <location>
        <begin position="58"/>
        <end position="144"/>
    </location>
</feature>
<dbReference type="EMBL" id="JAMLJM010000004">
    <property type="protein sequence ID" value="MCL9809119.1"/>
    <property type="molecule type" value="Genomic_DNA"/>
</dbReference>
<protein>
    <submittedName>
        <fullName evidence="4">Glycosyltransferase family 4 protein</fullName>
    </submittedName>
</protein>
<dbReference type="Proteomes" id="UP001317191">
    <property type="component" value="Unassembled WGS sequence"/>
</dbReference>
<dbReference type="InterPro" id="IPR028098">
    <property type="entry name" value="Glyco_trans_4-like_N"/>
</dbReference>
<dbReference type="Pfam" id="PF13439">
    <property type="entry name" value="Glyco_transf_4"/>
    <property type="match status" value="1"/>
</dbReference>
<comment type="caution">
    <text evidence="4">The sequence shown here is derived from an EMBL/GenBank/DDBJ whole genome shotgun (WGS) entry which is preliminary data.</text>
</comment>
<dbReference type="Pfam" id="PF00534">
    <property type="entry name" value="Glycos_transf_1"/>
    <property type="match status" value="1"/>
</dbReference>
<evidence type="ECO:0000313" key="4">
    <source>
        <dbReference type="EMBL" id="MCL9809119.1"/>
    </source>
</evidence>
<dbReference type="SUPFAM" id="SSF53756">
    <property type="entry name" value="UDP-Glycosyltransferase/glycogen phosphorylase"/>
    <property type="match status" value="1"/>
</dbReference>
<keyword evidence="5" id="KW-1185">Reference proteome</keyword>
<evidence type="ECO:0000313" key="5">
    <source>
        <dbReference type="Proteomes" id="UP001317191"/>
    </source>
</evidence>
<organism evidence="4 5">
    <name type="scientific">Flavobacterium luminosum</name>
    <dbReference type="NCBI Taxonomy" id="2949086"/>
    <lineage>
        <taxon>Bacteria</taxon>
        <taxon>Pseudomonadati</taxon>
        <taxon>Bacteroidota</taxon>
        <taxon>Flavobacteriia</taxon>
        <taxon>Flavobacteriales</taxon>
        <taxon>Flavobacteriaceae</taxon>
        <taxon>Flavobacterium</taxon>
    </lineage>
</organism>
<evidence type="ECO:0000259" key="3">
    <source>
        <dbReference type="Pfam" id="PF13439"/>
    </source>
</evidence>
<dbReference type="PANTHER" id="PTHR46401:SF2">
    <property type="entry name" value="GLYCOSYLTRANSFERASE WBBK-RELATED"/>
    <property type="match status" value="1"/>
</dbReference>
<dbReference type="PANTHER" id="PTHR46401">
    <property type="entry name" value="GLYCOSYLTRANSFERASE WBBK-RELATED"/>
    <property type="match status" value="1"/>
</dbReference>
<gene>
    <name evidence="4" type="ORF">NAT50_07080</name>
</gene>
<evidence type="ECO:0000256" key="1">
    <source>
        <dbReference type="ARBA" id="ARBA00022679"/>
    </source>
</evidence>
<name>A0ABT0TNP7_9FLAO</name>
<dbReference type="Gene3D" id="3.40.50.2000">
    <property type="entry name" value="Glycogen Phosphorylase B"/>
    <property type="match status" value="2"/>
</dbReference>
<dbReference type="CDD" id="cd03809">
    <property type="entry name" value="GT4_MtfB-like"/>
    <property type="match status" value="1"/>
</dbReference>
<dbReference type="RefSeq" id="WP_250592526.1">
    <property type="nucleotide sequence ID" value="NZ_JAMLJM010000004.1"/>
</dbReference>
<sequence>MNVQFFERKPFNGQISIEKLFSVIRSQLNDFGVQTNSFKNPYALKGMLKSFWYFYKNQGDINHITGDIHWVALVLNPKRTVLTIHDLVGLQYLKGIRKKIYYYLWIYWPIRRLKYITVISEKTKKEIVELLPWAAQKIVVIPNCLTIPFSKDFKKNNNSISKFLIIGTRANKNVDRAIQALKGIKGVLNIVGEITPEQKVFLETNNIDYDIHVNVNETKLIEFYKESDILLFPSFYEGFGLPIIEAQAYQCAVITSNISPMKEVAGEGAILVNPYQINEITEAIVKLQNDTVFKEELIKKGLMNVKNYEPKAIAILYLNLYQKILQENDFN</sequence>
<reference evidence="4 5" key="1">
    <citation type="submission" date="2022-05" db="EMBL/GenBank/DDBJ databases">
        <title>Flavobacterium sp., isolated from activated sludge.</title>
        <authorList>
            <person name="Ran Q."/>
        </authorList>
    </citation>
    <scope>NUCLEOTIDE SEQUENCE [LARGE SCALE GENOMIC DNA]</scope>
    <source>
        <strain evidence="4 5">HXWNR70</strain>
    </source>
</reference>
<feature type="domain" description="Glycosyl transferase family 1" evidence="2">
    <location>
        <begin position="167"/>
        <end position="300"/>
    </location>
</feature>